<accession>A0A6G1MD13</accession>
<name>A0A6G1MD13_ORBOL</name>
<dbReference type="InterPro" id="IPR013226">
    <property type="entry name" value="Pal1"/>
</dbReference>
<feature type="compositionally biased region" description="Polar residues" evidence="1">
    <location>
        <begin position="455"/>
        <end position="465"/>
    </location>
</feature>
<dbReference type="Proteomes" id="UP000479691">
    <property type="component" value="Unassembled WGS sequence"/>
</dbReference>
<feature type="compositionally biased region" description="Polar residues" evidence="1">
    <location>
        <begin position="228"/>
        <end position="240"/>
    </location>
</feature>
<evidence type="ECO:0000313" key="5">
    <source>
        <dbReference type="Proteomes" id="UP000479691"/>
    </source>
</evidence>
<evidence type="ECO:0000256" key="1">
    <source>
        <dbReference type="SAM" id="MobiDB-lite"/>
    </source>
</evidence>
<dbReference type="GO" id="GO:0005737">
    <property type="term" value="C:cytoplasm"/>
    <property type="evidence" value="ECO:0007669"/>
    <property type="project" value="TreeGrafter"/>
</dbReference>
<evidence type="ECO:0000313" key="2">
    <source>
        <dbReference type="EMBL" id="KAF3185023.1"/>
    </source>
</evidence>
<dbReference type="EMBL" id="WIWT01000058">
    <property type="protein sequence ID" value="KAF3206448.1"/>
    <property type="molecule type" value="Genomic_DNA"/>
</dbReference>
<dbReference type="Proteomes" id="UP000483672">
    <property type="component" value="Unassembled WGS sequence"/>
</dbReference>
<dbReference type="EMBL" id="JAABOE010000022">
    <property type="protein sequence ID" value="KAF3185023.1"/>
    <property type="molecule type" value="Genomic_DNA"/>
</dbReference>
<gene>
    <name evidence="4" type="ORF">TWF191_009524</name>
    <name evidence="3" type="ORF">TWF679_008752</name>
    <name evidence="2" type="ORF">TWF788_004850</name>
</gene>
<feature type="compositionally biased region" description="Low complexity" evidence="1">
    <location>
        <begin position="70"/>
        <end position="84"/>
    </location>
</feature>
<dbReference type="OrthoDB" id="5389892at2759"/>
<evidence type="ECO:0008006" key="8">
    <source>
        <dbReference type="Google" id="ProtNLM"/>
    </source>
</evidence>
<feature type="compositionally biased region" description="Basic and acidic residues" evidence="1">
    <location>
        <begin position="115"/>
        <end position="135"/>
    </location>
</feature>
<evidence type="ECO:0000313" key="3">
    <source>
        <dbReference type="EMBL" id="KAF3206448.1"/>
    </source>
</evidence>
<dbReference type="PANTHER" id="PTHR28307:SF1">
    <property type="entry name" value="PAL1 CELL MORPHOLOGY PROTEIN"/>
    <property type="match status" value="1"/>
</dbReference>
<feature type="compositionally biased region" description="Polar residues" evidence="1">
    <location>
        <begin position="101"/>
        <end position="113"/>
    </location>
</feature>
<feature type="compositionally biased region" description="Low complexity" evidence="1">
    <location>
        <begin position="175"/>
        <end position="190"/>
    </location>
</feature>
<reference evidence="5 6" key="1">
    <citation type="submission" date="2019-06" db="EMBL/GenBank/DDBJ databases">
        <authorList>
            <person name="Palmer J.M."/>
        </authorList>
    </citation>
    <scope>NUCLEOTIDE SEQUENCE</scope>
    <source>
        <strain evidence="4 6">TWF191</strain>
        <strain evidence="3">TWF679</strain>
        <strain evidence="2 5">TWF788</strain>
    </source>
</reference>
<evidence type="ECO:0000313" key="7">
    <source>
        <dbReference type="Proteomes" id="UP000614610"/>
    </source>
</evidence>
<dbReference type="EMBL" id="WIPF01000007">
    <property type="protein sequence ID" value="KAF3230611.1"/>
    <property type="molecule type" value="Genomic_DNA"/>
</dbReference>
<evidence type="ECO:0000313" key="4">
    <source>
        <dbReference type="EMBL" id="KAF3230611.1"/>
    </source>
</evidence>
<feature type="region of interest" description="Disordered" evidence="1">
    <location>
        <begin position="217"/>
        <end position="293"/>
    </location>
</feature>
<dbReference type="AlphaFoldDB" id="A0A6G1MD13"/>
<proteinExistence type="predicted"/>
<evidence type="ECO:0000313" key="6">
    <source>
        <dbReference type="Proteomes" id="UP000483672"/>
    </source>
</evidence>
<feature type="region of interest" description="Disordered" evidence="1">
    <location>
        <begin position="423"/>
        <end position="466"/>
    </location>
</feature>
<protein>
    <recommendedName>
        <fullName evidence="8">Pal1 cell morphology</fullName>
    </recommendedName>
</protein>
<dbReference type="PANTHER" id="PTHR28307">
    <property type="entry name" value="PROTEIN PAL1"/>
    <property type="match status" value="1"/>
</dbReference>
<dbReference type="Pfam" id="PF08316">
    <property type="entry name" value="Pal1"/>
    <property type="match status" value="1"/>
</dbReference>
<comment type="caution">
    <text evidence="3">The sequence shown here is derived from an EMBL/GenBank/DDBJ whole genome shotgun (WGS) entry which is preliminary data.</text>
</comment>
<feature type="region of interest" description="Disordered" evidence="1">
    <location>
        <begin position="59"/>
        <end position="204"/>
    </location>
</feature>
<organism evidence="3 7">
    <name type="scientific">Orbilia oligospora</name>
    <name type="common">Nematode-trapping fungus</name>
    <name type="synonym">Arthrobotrys oligospora</name>
    <dbReference type="NCBI Taxonomy" id="2813651"/>
    <lineage>
        <taxon>Eukaryota</taxon>
        <taxon>Fungi</taxon>
        <taxon>Dikarya</taxon>
        <taxon>Ascomycota</taxon>
        <taxon>Pezizomycotina</taxon>
        <taxon>Orbiliomycetes</taxon>
        <taxon>Orbiliales</taxon>
        <taxon>Orbiliaceae</taxon>
        <taxon>Orbilia</taxon>
    </lineage>
</organism>
<dbReference type="Proteomes" id="UP000614610">
    <property type="component" value="Unassembled WGS sequence"/>
</dbReference>
<sequence length="492" mass="54792">MAWGSATPPRKEGDTSWAQEYLLDPLNAVEAYQTAQTGGQYNNQVPTQHKTLTVEQYLAANSKPSEPAAGSSGVTRSRSLLSRSGSKRDKKKNKQEDIELQDTSASVGQVRRTTSIRDKLIRRFTDDGKDPDRRQRPLRPLNEVSDKEISRMGNTVSPRGPRLSTPAPVPEKIPDLQNQQDNNDLQNQENRPVSKRVEDRWSNNPFRDALLAAENQENRENISPPRSPNANQRSPLSPTNPFRRAGEGYSLPVQAPPRPHTRTPQPRGSMYRSDGPRVPVRPHSRLEAKPRSGIQRVPAADTIDSLDTSFGIFTFHHEGPYDATLSHRNRNPLKSPVHATRYGNAMALRATAPEDIQNSIQFGRPLEGVAAFPPGTHVTGGVLEYEEYDVNRKDGNYRRYPGEKYRDEDLKGKGIEGYDGDLAAKKEKEAKHRRGKSLDTATGRSGDVLTPLDPVTSSVRRNGSTAGRLEGAAAKFKRTFSIKRKEKKTDDV</sequence>